<proteinExistence type="predicted"/>
<dbReference type="Gene3D" id="3.40.50.1820">
    <property type="entry name" value="alpha/beta hydrolase"/>
    <property type="match status" value="1"/>
</dbReference>
<keyword evidence="2" id="KW-0031">Aminopeptidase</keyword>
<dbReference type="SUPFAM" id="SSF53474">
    <property type="entry name" value="alpha/beta-Hydrolases"/>
    <property type="match status" value="1"/>
</dbReference>
<feature type="domain" description="AB hydrolase-1" evidence="1">
    <location>
        <begin position="31"/>
        <end position="270"/>
    </location>
</feature>
<evidence type="ECO:0000313" key="3">
    <source>
        <dbReference type="Proteomes" id="UP000533598"/>
    </source>
</evidence>
<protein>
    <submittedName>
        <fullName evidence="2">Proline iminopeptidase</fullName>
        <ecNumber evidence="2">3.4.11.5</ecNumber>
    </submittedName>
</protein>
<dbReference type="EMBL" id="JACHMH010000001">
    <property type="protein sequence ID" value="MBB4677689.1"/>
    <property type="molecule type" value="Genomic_DNA"/>
</dbReference>
<name>A0A7W7CDS4_9PSEU</name>
<keyword evidence="3" id="KW-1185">Reference proteome</keyword>
<dbReference type="RefSeq" id="WP_185003604.1">
    <property type="nucleotide sequence ID" value="NZ_BAAAUI010000023.1"/>
</dbReference>
<dbReference type="GO" id="GO:0004177">
    <property type="term" value="F:aminopeptidase activity"/>
    <property type="evidence" value="ECO:0007669"/>
    <property type="project" value="UniProtKB-KW"/>
</dbReference>
<reference evidence="2 3" key="1">
    <citation type="submission" date="2020-08" db="EMBL/GenBank/DDBJ databases">
        <title>Sequencing the genomes of 1000 actinobacteria strains.</title>
        <authorList>
            <person name="Klenk H.-P."/>
        </authorList>
    </citation>
    <scope>NUCLEOTIDE SEQUENCE [LARGE SCALE GENOMIC DNA]</scope>
    <source>
        <strain evidence="2 3">DSM 44230</strain>
    </source>
</reference>
<keyword evidence="2" id="KW-0378">Hydrolase</keyword>
<dbReference type="GO" id="GO:0016020">
    <property type="term" value="C:membrane"/>
    <property type="evidence" value="ECO:0007669"/>
    <property type="project" value="TreeGrafter"/>
</dbReference>
<gene>
    <name evidence="2" type="ORF">HNR67_003807</name>
</gene>
<dbReference type="PRINTS" id="PR00412">
    <property type="entry name" value="EPOXHYDRLASE"/>
</dbReference>
<dbReference type="Pfam" id="PF00561">
    <property type="entry name" value="Abhydrolase_1"/>
    <property type="match status" value="1"/>
</dbReference>
<dbReference type="InterPro" id="IPR050266">
    <property type="entry name" value="AB_hydrolase_sf"/>
</dbReference>
<organism evidence="2 3">
    <name type="scientific">Crossiella cryophila</name>
    <dbReference type="NCBI Taxonomy" id="43355"/>
    <lineage>
        <taxon>Bacteria</taxon>
        <taxon>Bacillati</taxon>
        <taxon>Actinomycetota</taxon>
        <taxon>Actinomycetes</taxon>
        <taxon>Pseudonocardiales</taxon>
        <taxon>Pseudonocardiaceae</taxon>
        <taxon>Crossiella</taxon>
    </lineage>
</organism>
<dbReference type="InterPro" id="IPR000073">
    <property type="entry name" value="AB_hydrolase_1"/>
</dbReference>
<evidence type="ECO:0000259" key="1">
    <source>
        <dbReference type="Pfam" id="PF00561"/>
    </source>
</evidence>
<dbReference type="InterPro" id="IPR029058">
    <property type="entry name" value="AB_hydrolase_fold"/>
</dbReference>
<dbReference type="InterPro" id="IPR000639">
    <property type="entry name" value="Epox_hydrolase-like"/>
</dbReference>
<comment type="caution">
    <text evidence="2">The sequence shown here is derived from an EMBL/GenBank/DDBJ whole genome shotgun (WGS) entry which is preliminary data.</text>
</comment>
<dbReference type="Proteomes" id="UP000533598">
    <property type="component" value="Unassembled WGS sequence"/>
</dbReference>
<keyword evidence="2" id="KW-0645">Protease</keyword>
<dbReference type="AlphaFoldDB" id="A0A7W7CDS4"/>
<sequence length="294" mass="31985">MTDVLSAGSHLIEVGGIRQRYHVAGTGPLCLVHPGGPGIHWEYLRMPALERHLTLVYLEPVGTGRSEALPGGRYTVRRYAEFVDGVIDHLGGPEVYFLGHSHGAFVGLQYALDHPDRLSGLILYDGAPTMDTPEFAEELARGVRDRLAAHPGDPDTERAAAAFGRTPITDDASLRAYLGTVLPLYFADYAGTDLSGWLGTLDATHDPDRLREPWDVRDDLDVIHTPTLVIVGRQDFICGPRWAQELATGIPTARLVVLEHSGHFGHLEEPEPFLGAVTAFTGSAQRVSAVTQSR</sequence>
<accession>A0A7W7CDS4</accession>
<evidence type="ECO:0000313" key="2">
    <source>
        <dbReference type="EMBL" id="MBB4677689.1"/>
    </source>
</evidence>
<dbReference type="EC" id="3.4.11.5" evidence="2"/>
<dbReference type="PANTHER" id="PTHR43798:SF33">
    <property type="entry name" value="HYDROLASE, PUTATIVE (AFU_ORTHOLOGUE AFUA_2G14860)-RELATED"/>
    <property type="match status" value="1"/>
</dbReference>
<dbReference type="PANTHER" id="PTHR43798">
    <property type="entry name" value="MONOACYLGLYCEROL LIPASE"/>
    <property type="match status" value="1"/>
</dbReference>